<dbReference type="EMBL" id="CP036316">
    <property type="protein sequence ID" value="QDT64284.1"/>
    <property type="molecule type" value="Genomic_DNA"/>
</dbReference>
<evidence type="ECO:0000313" key="10">
    <source>
        <dbReference type="EMBL" id="QDT64284.1"/>
    </source>
</evidence>
<feature type="transmembrane region" description="Helical" evidence="8">
    <location>
        <begin position="388"/>
        <end position="406"/>
    </location>
</feature>
<dbReference type="Pfam" id="PF13231">
    <property type="entry name" value="PMT_2"/>
    <property type="match status" value="1"/>
</dbReference>
<evidence type="ECO:0000256" key="4">
    <source>
        <dbReference type="ARBA" id="ARBA00022679"/>
    </source>
</evidence>
<name>A0A517T7C8_9PLAN</name>
<dbReference type="RefSeq" id="WP_197440007.1">
    <property type="nucleotide sequence ID" value="NZ_CP036316.1"/>
</dbReference>
<keyword evidence="4 10" id="KW-0808">Transferase</keyword>
<proteinExistence type="predicted"/>
<evidence type="ECO:0000259" key="9">
    <source>
        <dbReference type="Pfam" id="PF13231"/>
    </source>
</evidence>
<keyword evidence="5 8" id="KW-0812">Transmembrane</keyword>
<dbReference type="PANTHER" id="PTHR33908">
    <property type="entry name" value="MANNOSYLTRANSFERASE YKCB-RELATED"/>
    <property type="match status" value="1"/>
</dbReference>
<feature type="transmembrane region" description="Helical" evidence="8">
    <location>
        <begin position="160"/>
        <end position="177"/>
    </location>
</feature>
<dbReference type="GO" id="GO:0005886">
    <property type="term" value="C:plasma membrane"/>
    <property type="evidence" value="ECO:0007669"/>
    <property type="project" value="UniProtKB-SubCell"/>
</dbReference>
<keyword evidence="6 8" id="KW-1133">Transmembrane helix</keyword>
<evidence type="ECO:0000256" key="3">
    <source>
        <dbReference type="ARBA" id="ARBA00022676"/>
    </source>
</evidence>
<dbReference type="InterPro" id="IPR038731">
    <property type="entry name" value="RgtA/B/C-like"/>
</dbReference>
<gene>
    <name evidence="10" type="ORF">V22_15160</name>
</gene>
<sequence length="604" mass="66642">MTSTQLAEDLFVLRGADSDVNHAGGRELSSRQLNFILACLLVLTAVPRLCVLGTDASYPNDAFYYFSVGEALAAGDFEPAFSYLSLNFYTALLAVGSWFKIDPLWTGVVISQVAAILTPIPLFGWVRRLYGLRPAVCACVLFAVHPKMIRMSTEPLRESLFWLFFVLTIYLLWKAVTDNKLRDFLLAGVALALAVHTRSEGWLLVVPVLCWPLLRAWRLPQMRTGMLGGIVLCFTMWPALVFLTNITLLQSHTRWELGRLTPISMGLGISSQEISSYLPTFATDQSTGLEDAVAEDSSNVVPQAVVVTGAVPAALASTETVAAPGILETTDSSVFIDRLPQMWDQAERRSLVKVFWNDFIDAINPLVAFMLLVGTIRYFRDFFVPEKAVLSVMFALLMLAVAARLMKLGEINGRYMMTGFFIAAGLAGMGMNFYLHCLHSLLKKLWWGLPHTHMATVVLGLVVVSIIHLRARDEPAVVSDRALGRQIAAELPDQSNFITSTSSGRLARFIAGKQASAFVTPASKGCQECLQAKSGVLLLETFFMPRADLRWWVEVAESNGFRITQLPALEDKTQYLLLTKQSVPASRVNVTALSQTVESATVRQ</sequence>
<comment type="subcellular location">
    <subcellularLocation>
        <location evidence="1">Cell membrane</location>
        <topology evidence="1">Multi-pass membrane protein</topology>
    </subcellularLocation>
</comment>
<feature type="transmembrane region" description="Helical" evidence="8">
    <location>
        <begin position="184"/>
        <end position="214"/>
    </location>
</feature>
<organism evidence="10 11">
    <name type="scientific">Calycomorphotria hydatis</name>
    <dbReference type="NCBI Taxonomy" id="2528027"/>
    <lineage>
        <taxon>Bacteria</taxon>
        <taxon>Pseudomonadati</taxon>
        <taxon>Planctomycetota</taxon>
        <taxon>Planctomycetia</taxon>
        <taxon>Planctomycetales</taxon>
        <taxon>Planctomycetaceae</taxon>
        <taxon>Calycomorphotria</taxon>
    </lineage>
</organism>
<keyword evidence="3 10" id="KW-0328">Glycosyltransferase</keyword>
<evidence type="ECO:0000313" key="11">
    <source>
        <dbReference type="Proteomes" id="UP000319976"/>
    </source>
</evidence>
<feature type="transmembrane region" description="Helical" evidence="8">
    <location>
        <begin position="33"/>
        <end position="51"/>
    </location>
</feature>
<evidence type="ECO:0000256" key="7">
    <source>
        <dbReference type="ARBA" id="ARBA00023136"/>
    </source>
</evidence>
<feature type="transmembrane region" description="Helical" evidence="8">
    <location>
        <begin position="418"/>
        <end position="442"/>
    </location>
</feature>
<dbReference type="AlphaFoldDB" id="A0A517T7C8"/>
<protein>
    <submittedName>
        <fullName evidence="10">Dolichyl-phosphate-mannose-protein mannosyltransferase</fullName>
    </submittedName>
</protein>
<keyword evidence="7 8" id="KW-0472">Membrane</keyword>
<dbReference type="KEGG" id="chya:V22_15160"/>
<accession>A0A517T7C8</accession>
<dbReference type="PANTHER" id="PTHR33908:SF11">
    <property type="entry name" value="MEMBRANE PROTEIN"/>
    <property type="match status" value="1"/>
</dbReference>
<dbReference type="Proteomes" id="UP000319976">
    <property type="component" value="Chromosome"/>
</dbReference>
<feature type="transmembrane region" description="Helical" evidence="8">
    <location>
        <begin position="226"/>
        <end position="249"/>
    </location>
</feature>
<feature type="domain" description="Glycosyltransferase RgtA/B/C/D-like" evidence="9">
    <location>
        <begin position="103"/>
        <end position="236"/>
    </location>
</feature>
<evidence type="ECO:0000256" key="6">
    <source>
        <dbReference type="ARBA" id="ARBA00022989"/>
    </source>
</evidence>
<feature type="transmembrane region" description="Helical" evidence="8">
    <location>
        <begin position="454"/>
        <end position="471"/>
    </location>
</feature>
<dbReference type="InterPro" id="IPR050297">
    <property type="entry name" value="LipidA_mod_glycosyltrf_83"/>
</dbReference>
<keyword evidence="11" id="KW-1185">Reference proteome</keyword>
<dbReference type="GO" id="GO:0009103">
    <property type="term" value="P:lipopolysaccharide biosynthetic process"/>
    <property type="evidence" value="ECO:0007669"/>
    <property type="project" value="UniProtKB-ARBA"/>
</dbReference>
<evidence type="ECO:0000256" key="1">
    <source>
        <dbReference type="ARBA" id="ARBA00004651"/>
    </source>
</evidence>
<keyword evidence="2" id="KW-1003">Cell membrane</keyword>
<dbReference type="GO" id="GO:0016763">
    <property type="term" value="F:pentosyltransferase activity"/>
    <property type="evidence" value="ECO:0007669"/>
    <property type="project" value="TreeGrafter"/>
</dbReference>
<evidence type="ECO:0000256" key="8">
    <source>
        <dbReference type="SAM" id="Phobius"/>
    </source>
</evidence>
<evidence type="ECO:0000256" key="2">
    <source>
        <dbReference type="ARBA" id="ARBA00022475"/>
    </source>
</evidence>
<reference evidence="10 11" key="1">
    <citation type="submission" date="2019-02" db="EMBL/GenBank/DDBJ databases">
        <title>Deep-cultivation of Planctomycetes and their phenomic and genomic characterization uncovers novel biology.</title>
        <authorList>
            <person name="Wiegand S."/>
            <person name="Jogler M."/>
            <person name="Boedeker C."/>
            <person name="Pinto D."/>
            <person name="Vollmers J."/>
            <person name="Rivas-Marin E."/>
            <person name="Kohn T."/>
            <person name="Peeters S.H."/>
            <person name="Heuer A."/>
            <person name="Rast P."/>
            <person name="Oberbeckmann S."/>
            <person name="Bunk B."/>
            <person name="Jeske O."/>
            <person name="Meyerdierks A."/>
            <person name="Storesund J.E."/>
            <person name="Kallscheuer N."/>
            <person name="Luecker S."/>
            <person name="Lage O.M."/>
            <person name="Pohl T."/>
            <person name="Merkel B.J."/>
            <person name="Hornburger P."/>
            <person name="Mueller R.-W."/>
            <person name="Bruemmer F."/>
            <person name="Labrenz M."/>
            <person name="Spormann A.M."/>
            <person name="Op den Camp H."/>
            <person name="Overmann J."/>
            <person name="Amann R."/>
            <person name="Jetten M.S.M."/>
            <person name="Mascher T."/>
            <person name="Medema M.H."/>
            <person name="Devos D.P."/>
            <person name="Kaster A.-K."/>
            <person name="Ovreas L."/>
            <person name="Rohde M."/>
            <person name="Galperin M.Y."/>
            <person name="Jogler C."/>
        </authorList>
    </citation>
    <scope>NUCLEOTIDE SEQUENCE [LARGE SCALE GENOMIC DNA]</scope>
    <source>
        <strain evidence="10 11">V22</strain>
    </source>
</reference>
<feature type="transmembrane region" description="Helical" evidence="8">
    <location>
        <begin position="104"/>
        <end position="123"/>
    </location>
</feature>
<feature type="transmembrane region" description="Helical" evidence="8">
    <location>
        <begin position="355"/>
        <end position="376"/>
    </location>
</feature>
<evidence type="ECO:0000256" key="5">
    <source>
        <dbReference type="ARBA" id="ARBA00022692"/>
    </source>
</evidence>